<dbReference type="InterPro" id="IPR038717">
    <property type="entry name" value="Tc1-like_DDE_dom"/>
</dbReference>
<dbReference type="InterPro" id="IPR012337">
    <property type="entry name" value="RNaseH-like_sf"/>
</dbReference>
<dbReference type="GO" id="GO:0003676">
    <property type="term" value="F:nucleic acid binding"/>
    <property type="evidence" value="ECO:0007669"/>
    <property type="project" value="InterPro"/>
</dbReference>
<dbReference type="AlphaFoldDB" id="S4NNS0"/>
<name>S4NNS0_9NEOP</name>
<reference evidence="2" key="2">
    <citation type="submission" date="2013-05" db="EMBL/GenBank/DDBJ databases">
        <authorList>
            <person name="Carter J.-M."/>
            <person name="Baker S.C."/>
            <person name="Pink R."/>
            <person name="Carter D.R.F."/>
            <person name="Collins A."/>
            <person name="Tomlin J."/>
            <person name="Gibbs M."/>
            <person name="Breuker C.J."/>
        </authorList>
    </citation>
    <scope>NUCLEOTIDE SEQUENCE</scope>
    <source>
        <tissue evidence="2">Ovary</tissue>
    </source>
</reference>
<feature type="domain" description="Tc1-like transposase DDE" evidence="1">
    <location>
        <begin position="23"/>
        <end position="63"/>
    </location>
</feature>
<dbReference type="Gene3D" id="3.30.420.10">
    <property type="entry name" value="Ribonuclease H-like superfamily/Ribonuclease H"/>
    <property type="match status" value="1"/>
</dbReference>
<dbReference type="SUPFAM" id="SSF53098">
    <property type="entry name" value="Ribonuclease H-like"/>
    <property type="match status" value="1"/>
</dbReference>
<protein>
    <recommendedName>
        <fullName evidence="1">Tc1-like transposase DDE domain-containing protein</fullName>
    </recommendedName>
</protein>
<dbReference type="EMBL" id="GAIX01012169">
    <property type="protein sequence ID" value="JAA80391.1"/>
    <property type="molecule type" value="Transcribed_RNA"/>
</dbReference>
<organism evidence="2">
    <name type="scientific">Pararge aegeria</name>
    <name type="common">speckled wood butterfly</name>
    <dbReference type="NCBI Taxonomy" id="116150"/>
    <lineage>
        <taxon>Eukaryota</taxon>
        <taxon>Metazoa</taxon>
        <taxon>Ecdysozoa</taxon>
        <taxon>Arthropoda</taxon>
        <taxon>Hexapoda</taxon>
        <taxon>Insecta</taxon>
        <taxon>Pterygota</taxon>
        <taxon>Neoptera</taxon>
        <taxon>Endopterygota</taxon>
        <taxon>Lepidoptera</taxon>
        <taxon>Glossata</taxon>
        <taxon>Ditrysia</taxon>
        <taxon>Papilionoidea</taxon>
        <taxon>Nymphalidae</taxon>
        <taxon>Satyrinae</taxon>
        <taxon>Satyrini</taxon>
        <taxon>Parargina</taxon>
        <taxon>Pararge</taxon>
    </lineage>
</organism>
<reference evidence="2" key="1">
    <citation type="journal article" date="2013" name="BMC Genomics">
        <title>Unscrambling butterfly oogenesis.</title>
        <authorList>
            <person name="Carter J.M."/>
            <person name="Baker S.C."/>
            <person name="Pink R."/>
            <person name="Carter D.R."/>
            <person name="Collins A."/>
            <person name="Tomlin J."/>
            <person name="Gibbs M."/>
            <person name="Breuker C.J."/>
        </authorList>
    </citation>
    <scope>NUCLEOTIDE SEQUENCE</scope>
    <source>
        <tissue evidence="2">Ovary</tissue>
    </source>
</reference>
<proteinExistence type="predicted"/>
<sequence>MKKIELYDLIKKNKENYICYKIDDILQRYGIKVLRLPPYHPELNPIENVWGILKNYIASRNVDQNVTEIMKLINECLSQIDEGMWGNTCRHVQKKEEEYYRHFDMESEFIINLDESSESENSSFDFSSSDSE</sequence>
<dbReference type="PANTHER" id="PTHR33939:SF1">
    <property type="entry name" value="DUF4371 DOMAIN-CONTAINING PROTEIN"/>
    <property type="match status" value="1"/>
</dbReference>
<evidence type="ECO:0000259" key="1">
    <source>
        <dbReference type="Pfam" id="PF13358"/>
    </source>
</evidence>
<dbReference type="PANTHER" id="PTHR33939">
    <property type="entry name" value="PROTEIN CBG22215"/>
    <property type="match status" value="1"/>
</dbReference>
<dbReference type="Pfam" id="PF13358">
    <property type="entry name" value="DDE_3"/>
    <property type="match status" value="1"/>
</dbReference>
<accession>S4NNS0</accession>
<evidence type="ECO:0000313" key="2">
    <source>
        <dbReference type="EMBL" id="JAA80391.1"/>
    </source>
</evidence>
<dbReference type="InterPro" id="IPR036397">
    <property type="entry name" value="RNaseH_sf"/>
</dbReference>